<accession>A0A7S1L2F0</accession>
<feature type="region of interest" description="Disordered" evidence="1">
    <location>
        <begin position="110"/>
        <end position="139"/>
    </location>
</feature>
<gene>
    <name evidence="2" type="ORF">ACAT0790_LOCUS3414</name>
</gene>
<name>A0A7S1L2F0_ALECA</name>
<sequence>MGRPMKYSPAQASKLSEEEVARYKAISAEVSAKGKDKSADAKAAAERIEAAVTSAAADAKKNYGNDEEVDEIQTSDADFVGIVVSSEAVSGGELNVNLDDVYFEEPKVVVEEEEEEANDDERSLWGDGDNDPADEKADD</sequence>
<organism evidence="2">
    <name type="scientific">Alexandrium catenella</name>
    <name type="common">Red tide dinoflagellate</name>
    <name type="synonym">Gonyaulax catenella</name>
    <dbReference type="NCBI Taxonomy" id="2925"/>
    <lineage>
        <taxon>Eukaryota</taxon>
        <taxon>Sar</taxon>
        <taxon>Alveolata</taxon>
        <taxon>Dinophyceae</taxon>
        <taxon>Gonyaulacales</taxon>
        <taxon>Pyrocystaceae</taxon>
        <taxon>Alexandrium</taxon>
    </lineage>
</organism>
<reference evidence="2" key="1">
    <citation type="submission" date="2021-01" db="EMBL/GenBank/DDBJ databases">
        <authorList>
            <person name="Corre E."/>
            <person name="Pelletier E."/>
            <person name="Niang G."/>
            <person name="Scheremetjew M."/>
            <person name="Finn R."/>
            <person name="Kale V."/>
            <person name="Holt S."/>
            <person name="Cochrane G."/>
            <person name="Meng A."/>
            <person name="Brown T."/>
            <person name="Cohen L."/>
        </authorList>
    </citation>
    <scope>NUCLEOTIDE SEQUENCE</scope>
    <source>
        <strain evidence="2">OF101</strain>
    </source>
</reference>
<evidence type="ECO:0000256" key="1">
    <source>
        <dbReference type="SAM" id="MobiDB-lite"/>
    </source>
</evidence>
<dbReference type="EMBL" id="HBGE01005604">
    <property type="protein sequence ID" value="CAD9092359.1"/>
    <property type="molecule type" value="Transcribed_RNA"/>
</dbReference>
<evidence type="ECO:0000313" key="2">
    <source>
        <dbReference type="EMBL" id="CAD9092359.1"/>
    </source>
</evidence>
<proteinExistence type="predicted"/>
<dbReference type="AlphaFoldDB" id="A0A7S1L2F0"/>
<feature type="region of interest" description="Disordered" evidence="1">
    <location>
        <begin position="55"/>
        <end position="74"/>
    </location>
</feature>
<protein>
    <submittedName>
        <fullName evidence="2">Uncharacterized protein</fullName>
    </submittedName>
</protein>